<name>A0A2B9DR35_BACCE</name>
<organism evidence="3 4">
    <name type="scientific">Bacillus cereus</name>
    <dbReference type="NCBI Taxonomy" id="1396"/>
    <lineage>
        <taxon>Bacteria</taxon>
        <taxon>Bacillati</taxon>
        <taxon>Bacillota</taxon>
        <taxon>Bacilli</taxon>
        <taxon>Bacillales</taxon>
        <taxon>Bacillaceae</taxon>
        <taxon>Bacillus</taxon>
        <taxon>Bacillus cereus group</taxon>
    </lineage>
</organism>
<keyword evidence="1" id="KW-0472">Membrane</keyword>
<feature type="transmembrane region" description="Helical" evidence="1">
    <location>
        <begin position="62"/>
        <end position="82"/>
    </location>
</feature>
<dbReference type="InterPro" id="IPR026870">
    <property type="entry name" value="Zinc_ribbon_dom"/>
</dbReference>
<dbReference type="EMBL" id="NUHO01000110">
    <property type="protein sequence ID" value="PGM89571.1"/>
    <property type="molecule type" value="Genomic_DNA"/>
</dbReference>
<accession>A0A2B9DR35</accession>
<dbReference type="Proteomes" id="UP000222054">
    <property type="component" value="Unassembled WGS sequence"/>
</dbReference>
<evidence type="ECO:0000313" key="4">
    <source>
        <dbReference type="Proteomes" id="UP000222054"/>
    </source>
</evidence>
<dbReference type="Pfam" id="PF13240">
    <property type="entry name" value="Zn_Ribbon_1"/>
    <property type="match status" value="1"/>
</dbReference>
<feature type="domain" description="Zinc-ribbon" evidence="2">
    <location>
        <begin position="8"/>
        <end position="28"/>
    </location>
</feature>
<evidence type="ECO:0000313" key="3">
    <source>
        <dbReference type="EMBL" id="PGM89571.1"/>
    </source>
</evidence>
<reference evidence="3 4" key="1">
    <citation type="submission" date="2017-09" db="EMBL/GenBank/DDBJ databases">
        <title>Large-scale bioinformatics analysis of Bacillus genomes uncovers conserved roles of natural products in bacterial physiology.</title>
        <authorList>
            <consortium name="Agbiome Team Llc"/>
            <person name="Bleich R.M."/>
            <person name="Grubbs K.J."/>
            <person name="Santa Maria K.C."/>
            <person name="Allen S.E."/>
            <person name="Farag S."/>
            <person name="Shank E.A."/>
            <person name="Bowers A."/>
        </authorList>
    </citation>
    <scope>NUCLEOTIDE SEQUENCE [LARGE SCALE GENOMIC DNA]</scope>
    <source>
        <strain evidence="3 4">AFS053130</strain>
    </source>
</reference>
<gene>
    <name evidence="3" type="ORF">CN958_24095</name>
</gene>
<protein>
    <recommendedName>
        <fullName evidence="2">Zinc-ribbon domain-containing protein</fullName>
    </recommendedName>
</protein>
<comment type="caution">
    <text evidence="3">The sequence shown here is derived from an EMBL/GenBank/DDBJ whole genome shotgun (WGS) entry which is preliminary data.</text>
</comment>
<evidence type="ECO:0000256" key="1">
    <source>
        <dbReference type="SAM" id="Phobius"/>
    </source>
</evidence>
<sequence length="197" mass="23350">MEVGKVRHCSNCGRKIQDYDNYCSGCGHYLEKVRKDDFVTEVDNKEKLPVKSKISMLWEQKLVKRGLLAFLIIISSIVLIYMNSSPFNTMKGYWYTEKYHNYIQIREINDEYIEMVFYDKGRKEKVIQGNVVNHKRDTVNFYVTDRGKNVMTTLELKDGMLYYFSPEDTASGRMEFTKGTKEEFNNFYNVKDFYNSN</sequence>
<dbReference type="AlphaFoldDB" id="A0A2B9DR35"/>
<evidence type="ECO:0000259" key="2">
    <source>
        <dbReference type="Pfam" id="PF13240"/>
    </source>
</evidence>
<keyword evidence="1" id="KW-0812">Transmembrane</keyword>
<proteinExistence type="predicted"/>
<keyword evidence="1" id="KW-1133">Transmembrane helix</keyword>